<dbReference type="InterPro" id="IPR024607">
    <property type="entry name" value="Sulfatase_CS"/>
</dbReference>
<dbReference type="PROSITE" id="PS00523">
    <property type="entry name" value="SULFATASE_1"/>
    <property type="match status" value="1"/>
</dbReference>
<protein>
    <submittedName>
        <fullName evidence="9">Choline-sulfatase</fullName>
    </submittedName>
</protein>
<evidence type="ECO:0000256" key="2">
    <source>
        <dbReference type="ARBA" id="ARBA00008779"/>
    </source>
</evidence>
<proteinExistence type="inferred from homology"/>
<evidence type="ECO:0000256" key="5">
    <source>
        <dbReference type="ARBA" id="ARBA00022801"/>
    </source>
</evidence>
<sequence length="508" mass="58963">MHNLSFSIFVLSYLSSVIMVKHLNTDDLARKNIIFLYVDDLRHLHDKDVNLPNIKKIAENGITFNNAFSQQALCAPSRNSLLTGRRPDALRLYDFYSYWRHEVSNFTTLPQLLKANGYHTYSIGKVFHPGPSSNYSDDYPYSWSELPYHPPSEIYKDAAVCRDRTTKRLQSNLVCPVKVNEQPAKTLPDLQSLKVAINILKENKYIPFFLAIGFHKPHIPLKFPSHYLEKISKHNVKPPKYPNKPEDMPLVAWHPWRDVRKRDDIRQLNISYPMGIMPPKWTIRIRQSYYAAALYIDDLIGKLMSYVNTNNTVIILTSDHGWSLGENGLWAKYSNFDVSLRVPLIFNIPGIPPNIIDTPVEQIDVFPTIADVTGIKGIPKCKNTRDKSSLCYEGKSLLPMMAGKNQNGGFAISQYPRPSVKPRKNSDSPRLKEIKIMGYSIRTQRYRYTEWISFNSTKFTRNWSKVYGSELYDHLFDPDESNNLSKHDKYRYIRKRLLKMLREHVENN</sequence>
<gene>
    <name evidence="9" type="primary">LOC106113405</name>
</gene>
<dbReference type="CTD" id="3423"/>
<evidence type="ECO:0000256" key="6">
    <source>
        <dbReference type="ARBA" id="ARBA00022837"/>
    </source>
</evidence>
<evidence type="ECO:0000256" key="1">
    <source>
        <dbReference type="ARBA" id="ARBA00001913"/>
    </source>
</evidence>
<dbReference type="PANTHER" id="PTHR45953:SF1">
    <property type="entry name" value="IDURONATE 2-SULFATASE"/>
    <property type="match status" value="1"/>
</dbReference>
<dbReference type="InterPro" id="IPR035874">
    <property type="entry name" value="IDS"/>
</dbReference>
<organism evidence="9">
    <name type="scientific">Papilio xuthus</name>
    <name type="common">Asian swallowtail butterfly</name>
    <dbReference type="NCBI Taxonomy" id="66420"/>
    <lineage>
        <taxon>Eukaryota</taxon>
        <taxon>Metazoa</taxon>
        <taxon>Ecdysozoa</taxon>
        <taxon>Arthropoda</taxon>
        <taxon>Hexapoda</taxon>
        <taxon>Insecta</taxon>
        <taxon>Pterygota</taxon>
        <taxon>Neoptera</taxon>
        <taxon>Endopterygota</taxon>
        <taxon>Lepidoptera</taxon>
        <taxon>Glossata</taxon>
        <taxon>Ditrysia</taxon>
        <taxon>Papilionoidea</taxon>
        <taxon>Papilionidae</taxon>
        <taxon>Papilioninae</taxon>
        <taxon>Papilio</taxon>
    </lineage>
</organism>
<name>A0AAJ7E3T5_PAPXU</name>
<comment type="cofactor">
    <cofactor evidence="1">
        <name>Ca(2+)</name>
        <dbReference type="ChEBI" id="CHEBI:29108"/>
    </cofactor>
</comment>
<evidence type="ECO:0000256" key="3">
    <source>
        <dbReference type="ARBA" id="ARBA00022723"/>
    </source>
</evidence>
<dbReference type="GO" id="GO:0004423">
    <property type="term" value="F:iduronate-2-sulfatase activity"/>
    <property type="evidence" value="ECO:0007669"/>
    <property type="project" value="InterPro"/>
</dbReference>
<dbReference type="Proteomes" id="UP000694872">
    <property type="component" value="Unplaced"/>
</dbReference>
<dbReference type="PROSITE" id="PS00149">
    <property type="entry name" value="SULFATASE_2"/>
    <property type="match status" value="1"/>
</dbReference>
<comment type="similarity">
    <text evidence="2">Belongs to the sulfatase family.</text>
</comment>
<evidence type="ECO:0000313" key="9">
    <source>
        <dbReference type="RefSeq" id="XP_013161599.1"/>
    </source>
</evidence>
<reference evidence="9" key="1">
    <citation type="submission" date="2025-08" db="UniProtKB">
        <authorList>
            <consortium name="RefSeq"/>
        </authorList>
    </citation>
    <scope>IDENTIFICATION</scope>
</reference>
<keyword evidence="5" id="KW-0378">Hydrolase</keyword>
<dbReference type="CDD" id="cd16030">
    <property type="entry name" value="iduronate-2-sulfatase"/>
    <property type="match status" value="1"/>
</dbReference>
<feature type="domain" description="Sulfatase N-terminal" evidence="8">
    <location>
        <begin position="32"/>
        <end position="375"/>
    </location>
</feature>
<dbReference type="KEGG" id="pxu:106113405"/>
<feature type="signal peptide" evidence="7">
    <location>
        <begin position="1"/>
        <end position="19"/>
    </location>
</feature>
<evidence type="ECO:0000256" key="7">
    <source>
        <dbReference type="SAM" id="SignalP"/>
    </source>
</evidence>
<evidence type="ECO:0000256" key="4">
    <source>
        <dbReference type="ARBA" id="ARBA00022729"/>
    </source>
</evidence>
<dbReference type="GO" id="GO:0046872">
    <property type="term" value="F:metal ion binding"/>
    <property type="evidence" value="ECO:0007669"/>
    <property type="project" value="UniProtKB-KW"/>
</dbReference>
<dbReference type="SUPFAM" id="SSF53649">
    <property type="entry name" value="Alkaline phosphatase-like"/>
    <property type="match status" value="1"/>
</dbReference>
<accession>A0AAJ7E3T5</accession>
<evidence type="ECO:0000259" key="8">
    <source>
        <dbReference type="Pfam" id="PF00884"/>
    </source>
</evidence>
<dbReference type="GO" id="GO:0005737">
    <property type="term" value="C:cytoplasm"/>
    <property type="evidence" value="ECO:0007669"/>
    <property type="project" value="TreeGrafter"/>
</dbReference>
<keyword evidence="4 7" id="KW-0732">Signal</keyword>
<dbReference type="PANTHER" id="PTHR45953">
    <property type="entry name" value="IDURONATE 2-SULFATASE"/>
    <property type="match status" value="1"/>
</dbReference>
<dbReference type="GeneID" id="106113405"/>
<dbReference type="Pfam" id="PF00884">
    <property type="entry name" value="Sulfatase"/>
    <property type="match status" value="1"/>
</dbReference>
<dbReference type="RefSeq" id="XP_013161599.1">
    <property type="nucleotide sequence ID" value="XM_013306145.1"/>
</dbReference>
<feature type="chain" id="PRO_5042492695" evidence="7">
    <location>
        <begin position="20"/>
        <end position="508"/>
    </location>
</feature>
<dbReference type="InterPro" id="IPR017850">
    <property type="entry name" value="Alkaline_phosphatase_core_sf"/>
</dbReference>
<dbReference type="InterPro" id="IPR000917">
    <property type="entry name" value="Sulfatase_N"/>
</dbReference>
<dbReference type="Gene3D" id="3.40.720.10">
    <property type="entry name" value="Alkaline Phosphatase, subunit A"/>
    <property type="match status" value="1"/>
</dbReference>
<dbReference type="AlphaFoldDB" id="A0AAJ7E3T5"/>
<keyword evidence="3" id="KW-0479">Metal-binding</keyword>
<keyword evidence="6" id="KW-0106">Calcium</keyword>